<dbReference type="GO" id="GO:0000976">
    <property type="term" value="F:transcription cis-regulatory region binding"/>
    <property type="evidence" value="ECO:0007669"/>
    <property type="project" value="TreeGrafter"/>
</dbReference>
<dbReference type="GO" id="GO:0003700">
    <property type="term" value="F:DNA-binding transcription factor activity"/>
    <property type="evidence" value="ECO:0007669"/>
    <property type="project" value="TreeGrafter"/>
</dbReference>
<evidence type="ECO:0000256" key="2">
    <source>
        <dbReference type="ARBA" id="ARBA00023242"/>
    </source>
</evidence>
<evidence type="ECO:0000256" key="1">
    <source>
        <dbReference type="ARBA" id="ARBA00004123"/>
    </source>
</evidence>
<dbReference type="Proteomes" id="UP000254866">
    <property type="component" value="Unassembled WGS sequence"/>
</dbReference>
<dbReference type="GeneID" id="43603288"/>
<dbReference type="GO" id="GO:0045944">
    <property type="term" value="P:positive regulation of transcription by RNA polymerase II"/>
    <property type="evidence" value="ECO:0007669"/>
    <property type="project" value="TreeGrafter"/>
</dbReference>
<accession>A0A370T9B0</accession>
<name>A0A370T9B0_9HELO</name>
<sequence length="416" mass="47264">MRFIIHTPDPTSLNITHLNESQPRLQGDRPKSTNNSSRAQVPNSEPETYQGDSFEALVSSEPRSALNNPEIASLFRHYIDYLAPWYDLCDAENLFGTIVPLHALENPILFKALIAFSALHKTGVSGEMRGLGQAFHAACIRDLLHVIDNFQLRLRGDYLAATCLLRSYEIIAGDSRKQQKHLLGAYLFSTRDPIEMNRTGLSQAGAWNYLREEITVALECQRTTRIGFDFNFDAAERYSDSMRANIISYILARVTNYCFQESMERQMQEKQIAWKSLRKELATWREYLPASFEPYSTAVKENNPFPSLWLIHPWHVAAQQYCSVAEILLALFDPFAPANQEAVLEHAIKICGLAYTNDNVAARVNAFGPLAFCGKYLVDSTHREGLKTMLRQFGTPTAWPVHCIIGDLEQYWTLMT</sequence>
<gene>
    <name evidence="4" type="ORF">BP5553_10439</name>
</gene>
<proteinExistence type="predicted"/>
<comment type="subcellular location">
    <subcellularLocation>
        <location evidence="1">Nucleus</location>
    </subcellularLocation>
</comment>
<evidence type="ECO:0000256" key="3">
    <source>
        <dbReference type="SAM" id="MobiDB-lite"/>
    </source>
</evidence>
<feature type="compositionally biased region" description="Polar residues" evidence="3">
    <location>
        <begin position="32"/>
        <end position="51"/>
    </location>
</feature>
<dbReference type="GO" id="GO:0005634">
    <property type="term" value="C:nucleus"/>
    <property type="evidence" value="ECO:0007669"/>
    <property type="project" value="UniProtKB-SubCell"/>
</dbReference>
<reference evidence="4 5" key="1">
    <citation type="journal article" date="2018" name="IMA Fungus">
        <title>IMA Genome-F 9: Draft genome sequence of Annulohypoxylon stygium, Aspergillus mulundensis, Berkeleyomyces basicola (syn. Thielaviopsis basicola), Ceratocystis smalleyi, two Cercospora beticola strains, Coleophoma cylindrospora, Fusarium fracticaudum, Phialophora cf. hyalina, and Morchella septimelata.</title>
        <authorList>
            <person name="Wingfield B.D."/>
            <person name="Bills G.F."/>
            <person name="Dong Y."/>
            <person name="Huang W."/>
            <person name="Nel W.J."/>
            <person name="Swalarsk-Parry B.S."/>
            <person name="Vaghefi N."/>
            <person name="Wilken P.M."/>
            <person name="An Z."/>
            <person name="de Beer Z.W."/>
            <person name="De Vos L."/>
            <person name="Chen L."/>
            <person name="Duong T.A."/>
            <person name="Gao Y."/>
            <person name="Hammerbacher A."/>
            <person name="Kikkert J.R."/>
            <person name="Li Y."/>
            <person name="Li H."/>
            <person name="Li K."/>
            <person name="Li Q."/>
            <person name="Liu X."/>
            <person name="Ma X."/>
            <person name="Naidoo K."/>
            <person name="Pethybridge S.J."/>
            <person name="Sun J."/>
            <person name="Steenkamp E.T."/>
            <person name="van der Nest M.A."/>
            <person name="van Wyk S."/>
            <person name="Wingfield M.J."/>
            <person name="Xiong C."/>
            <person name="Yue Q."/>
            <person name="Zhang X."/>
        </authorList>
    </citation>
    <scope>NUCLEOTIDE SEQUENCE [LARGE SCALE GENOMIC DNA]</scope>
    <source>
        <strain evidence="4 5">BP 5553</strain>
    </source>
</reference>
<organism evidence="4 5">
    <name type="scientific">Venustampulla echinocandica</name>
    <dbReference type="NCBI Taxonomy" id="2656787"/>
    <lineage>
        <taxon>Eukaryota</taxon>
        <taxon>Fungi</taxon>
        <taxon>Dikarya</taxon>
        <taxon>Ascomycota</taxon>
        <taxon>Pezizomycotina</taxon>
        <taxon>Leotiomycetes</taxon>
        <taxon>Helotiales</taxon>
        <taxon>Pleuroascaceae</taxon>
        <taxon>Venustampulla</taxon>
    </lineage>
</organism>
<feature type="region of interest" description="Disordered" evidence="3">
    <location>
        <begin position="21"/>
        <end position="51"/>
    </location>
</feature>
<keyword evidence="2" id="KW-0539">Nucleus</keyword>
<dbReference type="PANTHER" id="PTHR37534:SF2">
    <property type="entry name" value="N-ACETYLTRANSFERASE DOMAIN-CONTAINING PROTEIN"/>
    <property type="match status" value="1"/>
</dbReference>
<evidence type="ECO:0000313" key="4">
    <source>
        <dbReference type="EMBL" id="RDL30161.1"/>
    </source>
</evidence>
<dbReference type="Pfam" id="PF11951">
    <property type="entry name" value="Fungal_trans_2"/>
    <property type="match status" value="1"/>
</dbReference>
<dbReference type="STRING" id="2656787.A0A370T9B0"/>
<dbReference type="PANTHER" id="PTHR37534">
    <property type="entry name" value="TRANSCRIPTIONAL ACTIVATOR PROTEIN UGA3"/>
    <property type="match status" value="1"/>
</dbReference>
<dbReference type="InterPro" id="IPR021858">
    <property type="entry name" value="Fun_TF"/>
</dbReference>
<dbReference type="RefSeq" id="XP_031864769.1">
    <property type="nucleotide sequence ID" value="XM_032019062.1"/>
</dbReference>
<dbReference type="AlphaFoldDB" id="A0A370T9B0"/>
<dbReference type="EMBL" id="NPIC01000016">
    <property type="protein sequence ID" value="RDL30161.1"/>
    <property type="molecule type" value="Genomic_DNA"/>
</dbReference>
<comment type="caution">
    <text evidence="4">The sequence shown here is derived from an EMBL/GenBank/DDBJ whole genome shotgun (WGS) entry which is preliminary data.</text>
</comment>
<dbReference type="OrthoDB" id="407832at2759"/>
<protein>
    <submittedName>
        <fullName evidence="4">Uncharacterized protein</fullName>
    </submittedName>
</protein>
<keyword evidence="5" id="KW-1185">Reference proteome</keyword>
<evidence type="ECO:0000313" key="5">
    <source>
        <dbReference type="Proteomes" id="UP000254866"/>
    </source>
</evidence>